<reference evidence="1" key="1">
    <citation type="journal article" date="2014" name="Nat. Commun.">
        <title>The tobacco genome sequence and its comparison with those of tomato and potato.</title>
        <authorList>
            <person name="Sierro N."/>
            <person name="Battey J.N."/>
            <person name="Ouadi S."/>
            <person name="Bakaher N."/>
            <person name="Bovet L."/>
            <person name="Willig A."/>
            <person name="Goepfert S."/>
            <person name="Peitsch M.C."/>
            <person name="Ivanov N.V."/>
        </authorList>
    </citation>
    <scope>NUCLEOTIDE SEQUENCE [LARGE SCALE GENOMIC DNA]</scope>
</reference>
<dbReference type="RefSeq" id="XP_075088236.1">
    <property type="nucleotide sequence ID" value="XM_075232135.1"/>
</dbReference>
<organism evidence="1 2">
    <name type="scientific">Nicotiana tabacum</name>
    <name type="common">Common tobacco</name>
    <dbReference type="NCBI Taxonomy" id="4097"/>
    <lineage>
        <taxon>Eukaryota</taxon>
        <taxon>Viridiplantae</taxon>
        <taxon>Streptophyta</taxon>
        <taxon>Embryophyta</taxon>
        <taxon>Tracheophyta</taxon>
        <taxon>Spermatophyta</taxon>
        <taxon>Magnoliopsida</taxon>
        <taxon>eudicotyledons</taxon>
        <taxon>Gunneridae</taxon>
        <taxon>Pentapetalae</taxon>
        <taxon>asterids</taxon>
        <taxon>lamiids</taxon>
        <taxon>Solanales</taxon>
        <taxon>Solanaceae</taxon>
        <taxon>Nicotianoideae</taxon>
        <taxon>Nicotianeae</taxon>
        <taxon>Nicotiana</taxon>
    </lineage>
</organism>
<evidence type="ECO:0000313" key="1">
    <source>
        <dbReference type="Proteomes" id="UP000790787"/>
    </source>
</evidence>
<keyword evidence="1" id="KW-1185">Reference proteome</keyword>
<proteinExistence type="predicted"/>
<dbReference type="Proteomes" id="UP000790787">
    <property type="component" value="Chromosome 16"/>
</dbReference>
<gene>
    <name evidence="2" type="primary">LOC142170266</name>
</gene>
<name>A0AC58STC8_TOBAC</name>
<protein>
    <submittedName>
        <fullName evidence="2">Pentatricopeptide repeat-containing protein At3g22150, chloroplastic-like</fullName>
    </submittedName>
</protein>
<sequence>MLLSALIHMYANCGELESSEGLFNSMEEKDVVSWTALSSAYMNAGLVEEAERRWRIIGCLNEMQKNGMKPKVTSWNGVISGCVQNGYFENGLNVFNEMLRSYDQPNVVTIVSILPACVDLGDLKIGQAIHAYAIKNEFCECVFVKIKEKTTAVLNEVFAAYVDEHKMDAAHSTLKSMQDYGLKPDEVLLNTLLAGHAKWGKERGL</sequence>
<evidence type="ECO:0000313" key="2">
    <source>
        <dbReference type="RefSeq" id="XP_075088236.1"/>
    </source>
</evidence>
<accession>A0AC58STC8</accession>
<reference evidence="2" key="2">
    <citation type="submission" date="2025-08" db="UniProtKB">
        <authorList>
            <consortium name="RefSeq"/>
        </authorList>
    </citation>
    <scope>IDENTIFICATION</scope>
    <source>
        <tissue evidence="2">Leaf</tissue>
    </source>
</reference>